<evidence type="ECO:0000313" key="7">
    <source>
        <dbReference type="EMBL" id="VFJ67624.1"/>
    </source>
</evidence>
<dbReference type="Gene3D" id="3.30.470.20">
    <property type="entry name" value="ATP-grasp fold, B domain"/>
    <property type="match status" value="1"/>
</dbReference>
<feature type="domain" description="ATP-grasp" evidence="5">
    <location>
        <begin position="108"/>
        <end position="299"/>
    </location>
</feature>
<accession>A0A450W2V3</accession>
<dbReference type="InterPro" id="IPR016185">
    <property type="entry name" value="PreATP-grasp_dom_sf"/>
</dbReference>
<evidence type="ECO:0000259" key="5">
    <source>
        <dbReference type="PROSITE" id="PS50975"/>
    </source>
</evidence>
<keyword evidence="2 4" id="KW-0547">Nucleotide-binding</keyword>
<dbReference type="Gene3D" id="3.30.1490.20">
    <property type="entry name" value="ATP-grasp fold, A domain"/>
    <property type="match status" value="1"/>
</dbReference>
<name>A0A450W2V3_9GAMM</name>
<dbReference type="AlphaFoldDB" id="A0A450W2V3"/>
<dbReference type="EMBL" id="CAADFA010000231">
    <property type="protein sequence ID" value="VFJ58658.1"/>
    <property type="molecule type" value="Genomic_DNA"/>
</dbReference>
<dbReference type="Gene3D" id="3.40.50.20">
    <property type="match status" value="1"/>
</dbReference>
<evidence type="ECO:0000256" key="2">
    <source>
        <dbReference type="ARBA" id="ARBA00022741"/>
    </source>
</evidence>
<dbReference type="SMART" id="SM01209">
    <property type="entry name" value="GARS_A"/>
    <property type="match status" value="1"/>
</dbReference>
<evidence type="ECO:0000256" key="1">
    <source>
        <dbReference type="ARBA" id="ARBA00022598"/>
    </source>
</evidence>
<dbReference type="GO" id="GO:0016874">
    <property type="term" value="F:ligase activity"/>
    <property type="evidence" value="ECO:0007669"/>
    <property type="project" value="UniProtKB-KW"/>
</dbReference>
<dbReference type="PANTHER" id="PTHR43585">
    <property type="entry name" value="FUMIPYRROLE BIOSYNTHESIS PROTEIN C"/>
    <property type="match status" value="1"/>
</dbReference>
<dbReference type="InterPro" id="IPR020561">
    <property type="entry name" value="PRibGlycinamid_synth_ATP-grasp"/>
</dbReference>
<evidence type="ECO:0000313" key="6">
    <source>
        <dbReference type="EMBL" id="VFJ58658.1"/>
    </source>
</evidence>
<dbReference type="SUPFAM" id="SSF52440">
    <property type="entry name" value="PreATP-grasp domain"/>
    <property type="match status" value="1"/>
</dbReference>
<dbReference type="InterPro" id="IPR052032">
    <property type="entry name" value="ATP-dep_AA_Ligase"/>
</dbReference>
<dbReference type="PROSITE" id="PS50975">
    <property type="entry name" value="ATP_GRASP"/>
    <property type="match status" value="1"/>
</dbReference>
<dbReference type="Pfam" id="PF01071">
    <property type="entry name" value="GARS_A"/>
    <property type="match status" value="1"/>
</dbReference>
<evidence type="ECO:0000313" key="8">
    <source>
        <dbReference type="EMBL" id="VFK11390.1"/>
    </source>
</evidence>
<dbReference type="InterPro" id="IPR011761">
    <property type="entry name" value="ATP-grasp"/>
</dbReference>
<dbReference type="GO" id="GO:0005524">
    <property type="term" value="F:ATP binding"/>
    <property type="evidence" value="ECO:0007669"/>
    <property type="project" value="UniProtKB-UniRule"/>
</dbReference>
<dbReference type="EMBL" id="CAADEZ010000452">
    <property type="protein sequence ID" value="VFJ67624.1"/>
    <property type="molecule type" value="Genomic_DNA"/>
</dbReference>
<organism evidence="8">
    <name type="scientific">Candidatus Kentrum sp. FM</name>
    <dbReference type="NCBI Taxonomy" id="2126340"/>
    <lineage>
        <taxon>Bacteria</taxon>
        <taxon>Pseudomonadati</taxon>
        <taxon>Pseudomonadota</taxon>
        <taxon>Gammaproteobacteria</taxon>
        <taxon>Candidatus Kentrum</taxon>
    </lineage>
</organism>
<sequence>MKKMLIAGGGYADIPLILAAKSLGFHVITSGNRADDLGHRYSDQVRLADFSGKEAMLDLARSLRIDAICACCNDFSALSAAYVAEEMGLPGHDPYETAKILHHKDRYRAFARDHGIPSPKAEGFSSLETAMRELNRFRLPAIIKPVDLTGGKGISKVEHLQEGRPALEAAFGRSQAGRVVIEEFIRGSRHGLSTFVRDGKVVFSFNDNEHYFLNPYLVSAASTPSVAPASVAQRLCSYVEKIASILSLGTGIVHLQYILRDEEPFIIEICRRAPGDLYTRFVSHATGVDYPAFIVGAAAGMDCSGLIQAEPQGFYTRHCVMASAPGRVRDVSIDPSVQTRIIDRLLWWRKGDIIEDHLTQKLGIVFLRFDSMAEMLDKTERMQELICVRLD</sequence>
<evidence type="ECO:0000256" key="3">
    <source>
        <dbReference type="ARBA" id="ARBA00022840"/>
    </source>
</evidence>
<dbReference type="InterPro" id="IPR013815">
    <property type="entry name" value="ATP_grasp_subdomain_1"/>
</dbReference>
<protein>
    <submittedName>
        <fullName evidence="8">Phosphoribosylglycinamide synthetase, ATP-grasp (A) domain</fullName>
    </submittedName>
</protein>
<proteinExistence type="predicted"/>
<reference evidence="8" key="1">
    <citation type="submission" date="2019-02" db="EMBL/GenBank/DDBJ databases">
        <authorList>
            <person name="Gruber-Vodicka R. H."/>
            <person name="Seah K. B. B."/>
        </authorList>
    </citation>
    <scope>NUCLEOTIDE SEQUENCE</scope>
    <source>
        <strain evidence="7">BECK_BZ163</strain>
        <strain evidence="8">BECK_BZ164</strain>
        <strain evidence="6">BECK_BZ165</strain>
    </source>
</reference>
<keyword evidence="3 4" id="KW-0067">ATP-binding</keyword>
<keyword evidence="1" id="KW-0436">Ligase</keyword>
<dbReference type="EMBL" id="CAADFL010000179">
    <property type="protein sequence ID" value="VFK11390.1"/>
    <property type="molecule type" value="Genomic_DNA"/>
</dbReference>
<evidence type="ECO:0000256" key="4">
    <source>
        <dbReference type="PROSITE-ProRule" id="PRU00409"/>
    </source>
</evidence>
<dbReference type="PANTHER" id="PTHR43585:SF2">
    <property type="entry name" value="ATP-GRASP ENZYME FSQD"/>
    <property type="match status" value="1"/>
</dbReference>
<dbReference type="SUPFAM" id="SSF56059">
    <property type="entry name" value="Glutathione synthetase ATP-binding domain-like"/>
    <property type="match status" value="1"/>
</dbReference>
<gene>
    <name evidence="7" type="ORF">BECKFM1743A_GA0114220_104522</name>
    <name evidence="8" type="ORF">BECKFM1743B_GA0114221_101795</name>
    <name evidence="6" type="ORF">BECKFM1743C_GA0114222_102313</name>
</gene>
<dbReference type="GO" id="GO:0046872">
    <property type="term" value="F:metal ion binding"/>
    <property type="evidence" value="ECO:0007669"/>
    <property type="project" value="InterPro"/>
</dbReference>